<reference evidence="8" key="1">
    <citation type="journal article" date="2019" name="Int. J. Syst. Evol. Microbiol.">
        <title>The Global Catalogue of Microorganisms (GCM) 10K type strain sequencing project: providing services to taxonomists for standard genome sequencing and annotation.</title>
        <authorList>
            <consortium name="The Broad Institute Genomics Platform"/>
            <consortium name="The Broad Institute Genome Sequencing Center for Infectious Disease"/>
            <person name="Wu L."/>
            <person name="Ma J."/>
        </authorList>
    </citation>
    <scope>NUCLEOTIDE SEQUENCE [LARGE SCALE GENOMIC DNA]</scope>
    <source>
        <strain evidence="8">CCUG 62982</strain>
    </source>
</reference>
<dbReference type="EC" id="1.-.-.-" evidence="7"/>
<comment type="cofactor">
    <cofactor evidence="1">
        <name>FMN</name>
        <dbReference type="ChEBI" id="CHEBI:58210"/>
    </cofactor>
</comment>
<sequence>MTRKAAAFGCHNIHDLREAARRFLPRGLFEFIDRGAEDELCLERDVAAFRRVRLLPRVLRDVSRADPAGELLGGPAAFPLAVAPTGGAGMVRHHGDLLLARAAAAAGVPFAISSASNMEVEQICRAGGRLWFQLYLWEDRSLSMAVVERARAAGCEALVVTADIPVSPNREYNRRNGFASPFRLGFGNAADILSHPRWFTAVMLRYLREGGMPAQANLPRPLAHAVTREAAPRARFRGDSLTWDEVARMRDGWPGRFVLKGLLRPDDAERAVALGVDGIVVSNHGGRSLDCAAATLEALPDVVAAVSGRAEVLVDSGVRRGSDIAKALALGARGVLAGRAPLYGLAAGGQAGVEYALDLLKEEFVRTMGLCGARDLSELDAGLLWRSPAEIPAGPS</sequence>
<evidence type="ECO:0000256" key="2">
    <source>
        <dbReference type="ARBA" id="ARBA00022630"/>
    </source>
</evidence>
<evidence type="ECO:0000256" key="4">
    <source>
        <dbReference type="ARBA" id="ARBA00023002"/>
    </source>
</evidence>
<dbReference type="RefSeq" id="WP_264945658.1">
    <property type="nucleotide sequence ID" value="NZ_JAPDRA010000009.1"/>
</dbReference>
<evidence type="ECO:0000259" key="6">
    <source>
        <dbReference type="PROSITE" id="PS51349"/>
    </source>
</evidence>
<evidence type="ECO:0000313" key="7">
    <source>
        <dbReference type="EMBL" id="MFD0947895.1"/>
    </source>
</evidence>
<feature type="domain" description="FMN hydroxy acid dehydrogenase" evidence="6">
    <location>
        <begin position="5"/>
        <end position="389"/>
    </location>
</feature>
<dbReference type="PIRSF" id="PIRSF000138">
    <property type="entry name" value="Al-hdrx_acd_dh"/>
    <property type="match status" value="1"/>
</dbReference>
<keyword evidence="2" id="KW-0285">Flavoprotein</keyword>
<dbReference type="Proteomes" id="UP001596977">
    <property type="component" value="Unassembled WGS sequence"/>
</dbReference>
<dbReference type="GO" id="GO:0016491">
    <property type="term" value="F:oxidoreductase activity"/>
    <property type="evidence" value="ECO:0007669"/>
    <property type="project" value="UniProtKB-KW"/>
</dbReference>
<keyword evidence="3" id="KW-0288">FMN</keyword>
<evidence type="ECO:0000256" key="3">
    <source>
        <dbReference type="ARBA" id="ARBA00022643"/>
    </source>
</evidence>
<keyword evidence="4 7" id="KW-0560">Oxidoreductase</keyword>
<evidence type="ECO:0000313" key="8">
    <source>
        <dbReference type="Proteomes" id="UP001596977"/>
    </source>
</evidence>
<keyword evidence="8" id="KW-1185">Reference proteome</keyword>
<gene>
    <name evidence="7" type="ORF">ACFQ1E_16250</name>
</gene>
<dbReference type="InterPro" id="IPR037396">
    <property type="entry name" value="FMN_HAD"/>
</dbReference>
<dbReference type="InterPro" id="IPR013785">
    <property type="entry name" value="Aldolase_TIM"/>
</dbReference>
<evidence type="ECO:0000256" key="5">
    <source>
        <dbReference type="ARBA" id="ARBA00024042"/>
    </source>
</evidence>
<evidence type="ECO:0000256" key="1">
    <source>
        <dbReference type="ARBA" id="ARBA00001917"/>
    </source>
</evidence>
<dbReference type="InterPro" id="IPR012133">
    <property type="entry name" value="Alpha-hydoxy_acid_DH_FMN"/>
</dbReference>
<accession>A0ABW3HBX4</accession>
<dbReference type="PANTHER" id="PTHR10578">
    <property type="entry name" value="S -2-HYDROXY-ACID OXIDASE-RELATED"/>
    <property type="match status" value="1"/>
</dbReference>
<dbReference type="PANTHER" id="PTHR10578:SF107">
    <property type="entry name" value="2-HYDROXYACID OXIDASE 1"/>
    <property type="match status" value="1"/>
</dbReference>
<organism evidence="7 8">
    <name type="scientific">Sphingomonas canadensis</name>
    <dbReference type="NCBI Taxonomy" id="1219257"/>
    <lineage>
        <taxon>Bacteria</taxon>
        <taxon>Pseudomonadati</taxon>
        <taxon>Pseudomonadota</taxon>
        <taxon>Alphaproteobacteria</taxon>
        <taxon>Sphingomonadales</taxon>
        <taxon>Sphingomonadaceae</taxon>
        <taxon>Sphingomonas</taxon>
    </lineage>
</organism>
<name>A0ABW3HBX4_9SPHN</name>
<dbReference type="SUPFAM" id="SSF51395">
    <property type="entry name" value="FMN-linked oxidoreductases"/>
    <property type="match status" value="1"/>
</dbReference>
<dbReference type="EMBL" id="JBHTJG010000009">
    <property type="protein sequence ID" value="MFD0947895.1"/>
    <property type="molecule type" value="Genomic_DNA"/>
</dbReference>
<dbReference type="InterPro" id="IPR000262">
    <property type="entry name" value="FMN-dep_DH"/>
</dbReference>
<dbReference type="CDD" id="cd02809">
    <property type="entry name" value="alpha_hydroxyacid_oxid_FMN"/>
    <property type="match status" value="1"/>
</dbReference>
<proteinExistence type="inferred from homology"/>
<dbReference type="Gene3D" id="3.20.20.70">
    <property type="entry name" value="Aldolase class I"/>
    <property type="match status" value="1"/>
</dbReference>
<dbReference type="Pfam" id="PF01070">
    <property type="entry name" value="FMN_dh"/>
    <property type="match status" value="1"/>
</dbReference>
<comment type="similarity">
    <text evidence="5">Belongs to the FMN-dependent alpha-hydroxy acid dehydrogenase family.</text>
</comment>
<comment type="caution">
    <text evidence="7">The sequence shown here is derived from an EMBL/GenBank/DDBJ whole genome shotgun (WGS) entry which is preliminary data.</text>
</comment>
<protein>
    <submittedName>
        <fullName evidence="7">Alpha-hydroxy acid oxidase</fullName>
        <ecNumber evidence="7">1.-.-.-</ecNumber>
    </submittedName>
</protein>
<dbReference type="PROSITE" id="PS51349">
    <property type="entry name" value="FMN_HYDROXY_ACID_DH_2"/>
    <property type="match status" value="1"/>
</dbReference>